<evidence type="ECO:0000256" key="5">
    <source>
        <dbReference type="ARBA" id="ARBA00022737"/>
    </source>
</evidence>
<dbReference type="PANTHER" id="PTHR15427:SF26">
    <property type="entry name" value="COMPLEMENT C1Q SUBCOMPONENT SUBUNIT A"/>
    <property type="match status" value="1"/>
</dbReference>
<keyword evidence="7" id="KW-0180">Complement pathway</keyword>
<keyword evidence="8" id="KW-1015">Disulfide bond</keyword>
<sequence length="248" mass="26426">MGDYYGLAILVAVALFLTTGQCQDSCSGRNGVPGVKGTPGRDGQHGAKGEKGEPAEASDGPVDARILLMLKGEAGNRGLQGPMGPKGYQGELGLVGEPGKPGRPGPDGRGHGQHSAQQARSAFSMIRTDQSYPVYNKPVTYQKTVVNEPPDFNTATGQFICRVPGVYYFTFHSMAKVNMCLQIVSDALGTKKLGFCDYVRNNDQVLSGGVVLQLTVGQKVWLETKDYRGMRGNPAGQSIFSGFLLQAH</sequence>
<feature type="signal peptide" evidence="12">
    <location>
        <begin position="1"/>
        <end position="22"/>
    </location>
</feature>
<feature type="region of interest" description="Disordered" evidence="11">
    <location>
        <begin position="76"/>
        <end position="119"/>
    </location>
</feature>
<keyword evidence="10" id="KW-0379">Hydroxylation</keyword>
<evidence type="ECO:0000256" key="8">
    <source>
        <dbReference type="ARBA" id="ARBA00023157"/>
    </source>
</evidence>
<keyword evidence="15" id="KW-1185">Reference proteome</keyword>
<dbReference type="GO" id="GO:0045087">
    <property type="term" value="P:innate immune response"/>
    <property type="evidence" value="ECO:0007669"/>
    <property type="project" value="UniProtKB-KW"/>
</dbReference>
<gene>
    <name evidence="14" type="primary">C1QA</name>
</gene>
<dbReference type="PANTHER" id="PTHR15427">
    <property type="entry name" value="EMILIN ELASTIN MICROFIBRIL INTERFACE-LOCATED PROTEIN ELASTIN MICROFIBRIL INTERFACER"/>
    <property type="match status" value="1"/>
</dbReference>
<dbReference type="InterPro" id="IPR050392">
    <property type="entry name" value="Collagen/C1q_domain"/>
</dbReference>
<dbReference type="Ensembl" id="ENSATET00000006255.3">
    <property type="protein sequence ID" value="ENSATEP00000006154.2"/>
    <property type="gene ID" value="ENSATEG00000004295.3"/>
</dbReference>
<evidence type="ECO:0000313" key="14">
    <source>
        <dbReference type="Ensembl" id="ENSATEP00000006154.2"/>
    </source>
</evidence>
<dbReference type="InParanoid" id="A0A3Q1HFM3"/>
<dbReference type="STRING" id="64144.ENSATEP00000006154"/>
<evidence type="ECO:0000313" key="15">
    <source>
        <dbReference type="Proteomes" id="UP000265040"/>
    </source>
</evidence>
<keyword evidence="5" id="KW-0677">Repeat</keyword>
<dbReference type="GO" id="GO:0006958">
    <property type="term" value="P:complement activation, classical pathway"/>
    <property type="evidence" value="ECO:0007669"/>
    <property type="project" value="UniProtKB-KW"/>
</dbReference>
<evidence type="ECO:0000256" key="6">
    <source>
        <dbReference type="ARBA" id="ARBA00022859"/>
    </source>
</evidence>
<dbReference type="InterPro" id="IPR001073">
    <property type="entry name" value="C1q_dom"/>
</dbReference>
<evidence type="ECO:0000256" key="9">
    <source>
        <dbReference type="ARBA" id="ARBA00023180"/>
    </source>
</evidence>
<keyword evidence="2" id="KW-0964">Secreted</keyword>
<accession>A0A3Q1HFM3</accession>
<protein>
    <recommendedName>
        <fullName evidence="13">C1q domain-containing protein</fullName>
    </recommendedName>
</protein>
<dbReference type="OrthoDB" id="6343173at2759"/>
<dbReference type="SUPFAM" id="SSF49842">
    <property type="entry name" value="TNF-like"/>
    <property type="match status" value="1"/>
</dbReference>
<organism evidence="14 15">
    <name type="scientific">Anabas testudineus</name>
    <name type="common">Climbing perch</name>
    <name type="synonym">Anthias testudineus</name>
    <dbReference type="NCBI Taxonomy" id="64144"/>
    <lineage>
        <taxon>Eukaryota</taxon>
        <taxon>Metazoa</taxon>
        <taxon>Chordata</taxon>
        <taxon>Craniata</taxon>
        <taxon>Vertebrata</taxon>
        <taxon>Euteleostomi</taxon>
        <taxon>Actinopterygii</taxon>
        <taxon>Neopterygii</taxon>
        <taxon>Teleostei</taxon>
        <taxon>Neoteleostei</taxon>
        <taxon>Acanthomorphata</taxon>
        <taxon>Anabantaria</taxon>
        <taxon>Anabantiformes</taxon>
        <taxon>Anabantoidei</taxon>
        <taxon>Anabantidae</taxon>
        <taxon>Anabas</taxon>
    </lineage>
</organism>
<reference evidence="14" key="2">
    <citation type="submission" date="2025-08" db="UniProtKB">
        <authorList>
            <consortium name="Ensembl"/>
        </authorList>
    </citation>
    <scope>IDENTIFICATION</scope>
</reference>
<evidence type="ECO:0000256" key="3">
    <source>
        <dbReference type="ARBA" id="ARBA00022530"/>
    </source>
</evidence>
<evidence type="ECO:0000256" key="1">
    <source>
        <dbReference type="ARBA" id="ARBA00004498"/>
    </source>
</evidence>
<dbReference type="PROSITE" id="PS50871">
    <property type="entry name" value="C1Q"/>
    <property type="match status" value="1"/>
</dbReference>
<keyword evidence="3" id="KW-0272">Extracellular matrix</keyword>
<reference evidence="14" key="1">
    <citation type="submission" date="2021-04" db="EMBL/GenBank/DDBJ databases">
        <authorList>
            <consortium name="Wellcome Sanger Institute Data Sharing"/>
        </authorList>
    </citation>
    <scope>NUCLEOTIDE SEQUENCE [LARGE SCALE GENOMIC DNA]</scope>
</reference>
<dbReference type="Proteomes" id="UP000265040">
    <property type="component" value="Chromosome 5"/>
</dbReference>
<evidence type="ECO:0000256" key="10">
    <source>
        <dbReference type="ARBA" id="ARBA00023278"/>
    </source>
</evidence>
<evidence type="ECO:0000256" key="4">
    <source>
        <dbReference type="ARBA" id="ARBA00022588"/>
    </source>
</evidence>
<keyword evidence="12" id="KW-0732">Signal</keyword>
<dbReference type="Gene3D" id="2.60.120.40">
    <property type="match status" value="1"/>
</dbReference>
<comment type="subcellular location">
    <subcellularLocation>
        <location evidence="1">Secreted</location>
        <location evidence="1">Extracellular space</location>
        <location evidence="1">Extracellular matrix</location>
    </subcellularLocation>
</comment>
<dbReference type="PRINTS" id="PR00007">
    <property type="entry name" value="COMPLEMNTC1Q"/>
</dbReference>
<evidence type="ECO:0000256" key="7">
    <source>
        <dbReference type="ARBA" id="ARBA00022875"/>
    </source>
</evidence>
<dbReference type="GO" id="GO:0005581">
    <property type="term" value="C:collagen trimer"/>
    <property type="evidence" value="ECO:0007669"/>
    <property type="project" value="UniProtKB-KW"/>
</dbReference>
<feature type="domain" description="C1q" evidence="13">
    <location>
        <begin position="116"/>
        <end position="248"/>
    </location>
</feature>
<evidence type="ECO:0000256" key="2">
    <source>
        <dbReference type="ARBA" id="ARBA00022525"/>
    </source>
</evidence>
<keyword evidence="4" id="KW-0399">Innate immunity</keyword>
<keyword evidence="9" id="KW-0325">Glycoprotein</keyword>
<feature type="chain" id="PRO_5043512282" description="C1q domain-containing protein" evidence="12">
    <location>
        <begin position="23"/>
        <end position="248"/>
    </location>
</feature>
<dbReference type="InterPro" id="IPR008983">
    <property type="entry name" value="Tumour_necrosis_fac-like_dom"/>
</dbReference>
<dbReference type="SMART" id="SM00110">
    <property type="entry name" value="C1Q"/>
    <property type="match status" value="1"/>
</dbReference>
<feature type="region of interest" description="Disordered" evidence="11">
    <location>
        <begin position="26"/>
        <end position="60"/>
    </location>
</feature>
<evidence type="ECO:0000256" key="11">
    <source>
        <dbReference type="SAM" id="MobiDB-lite"/>
    </source>
</evidence>
<keyword evidence="6" id="KW-0391">Immunity</keyword>
<dbReference type="AlphaFoldDB" id="A0A3Q1HFM3"/>
<dbReference type="Pfam" id="PF00386">
    <property type="entry name" value="C1q"/>
    <property type="match status" value="1"/>
</dbReference>
<evidence type="ECO:0000256" key="12">
    <source>
        <dbReference type="SAM" id="SignalP"/>
    </source>
</evidence>
<dbReference type="GeneTree" id="ENSGT00940000162143"/>
<name>A0A3Q1HFM3_ANATE</name>
<reference evidence="14" key="3">
    <citation type="submission" date="2025-09" db="UniProtKB">
        <authorList>
            <consortium name="Ensembl"/>
        </authorList>
    </citation>
    <scope>IDENTIFICATION</scope>
</reference>
<dbReference type="OMA" id="RNITTYP"/>
<evidence type="ECO:0000259" key="13">
    <source>
        <dbReference type="PROSITE" id="PS50871"/>
    </source>
</evidence>
<feature type="compositionally biased region" description="Basic and acidic residues" evidence="11">
    <location>
        <begin position="42"/>
        <end position="54"/>
    </location>
</feature>
<proteinExistence type="predicted"/>